<organism evidence="13 14">
    <name type="scientific">Umezawaea tangerina</name>
    <dbReference type="NCBI Taxonomy" id="84725"/>
    <lineage>
        <taxon>Bacteria</taxon>
        <taxon>Bacillati</taxon>
        <taxon>Actinomycetota</taxon>
        <taxon>Actinomycetes</taxon>
        <taxon>Pseudonocardiales</taxon>
        <taxon>Pseudonocardiaceae</taxon>
        <taxon>Umezawaea</taxon>
    </lineage>
</organism>
<comment type="similarity">
    <text evidence="1">Belongs to the multicopper oxidase family.</text>
</comment>
<evidence type="ECO:0000259" key="10">
    <source>
        <dbReference type="Pfam" id="PF00394"/>
    </source>
</evidence>
<feature type="domain" description="Plastocyanin-like" evidence="10">
    <location>
        <begin position="219"/>
        <end position="295"/>
    </location>
</feature>
<dbReference type="InterPro" id="IPR045087">
    <property type="entry name" value="Cu-oxidase_fam"/>
</dbReference>
<evidence type="ECO:0000256" key="1">
    <source>
        <dbReference type="ARBA" id="ARBA00010609"/>
    </source>
</evidence>
<dbReference type="Gene3D" id="2.60.40.420">
    <property type="entry name" value="Cupredoxins - blue copper proteins"/>
    <property type="match status" value="3"/>
</dbReference>
<gene>
    <name evidence="13" type="ORF">CLV43_108487</name>
</gene>
<dbReference type="InterPro" id="IPR006311">
    <property type="entry name" value="TAT_signal"/>
</dbReference>
<dbReference type="PANTHER" id="PTHR48267:SF1">
    <property type="entry name" value="BILIRUBIN OXIDASE"/>
    <property type="match status" value="1"/>
</dbReference>
<dbReference type="PANTHER" id="PTHR48267">
    <property type="entry name" value="CUPREDOXIN SUPERFAMILY PROTEIN"/>
    <property type="match status" value="1"/>
</dbReference>
<dbReference type="CDD" id="cd13890">
    <property type="entry name" value="CuRO_3_CueO_FtsP"/>
    <property type="match status" value="1"/>
</dbReference>
<dbReference type="InterPro" id="IPR011706">
    <property type="entry name" value="Cu-oxidase_C"/>
</dbReference>
<keyword evidence="3" id="KW-0479">Metal-binding</keyword>
<evidence type="ECO:0000256" key="9">
    <source>
        <dbReference type="ARBA" id="ARBA00048092"/>
    </source>
</evidence>
<keyword evidence="4" id="KW-0560">Oxidoreductase</keyword>
<dbReference type="GO" id="GO:0016491">
    <property type="term" value="F:oxidoreductase activity"/>
    <property type="evidence" value="ECO:0007669"/>
    <property type="project" value="UniProtKB-KW"/>
</dbReference>
<comment type="catalytic activity">
    <reaction evidence="9">
        <text>4 Cu(+) + O2 + 4 H(+) = 4 Cu(2+) + 2 H2O</text>
        <dbReference type="Rhea" id="RHEA:30083"/>
        <dbReference type="ChEBI" id="CHEBI:15377"/>
        <dbReference type="ChEBI" id="CHEBI:15378"/>
        <dbReference type="ChEBI" id="CHEBI:15379"/>
        <dbReference type="ChEBI" id="CHEBI:29036"/>
        <dbReference type="ChEBI" id="CHEBI:49552"/>
        <dbReference type="EC" id="1.16.3.4"/>
    </reaction>
    <physiologicalReaction direction="left-to-right" evidence="9">
        <dbReference type="Rhea" id="RHEA:30084"/>
    </physiologicalReaction>
</comment>
<sequence>MVSRRDLMKLTGLGGAVALLPFDRAISALMPTVAATPFAAPLRILPVARPVRQNATTDFYEVAVAETTAEIFPGVQTKVFTYNGNFPAATIVARRGREVSVTHTNSLADPTVAHLHGAHVAASSDGYPMDVVNPGGRREYRYPNTQLGGSFWYHAHAHHTEAEQVYRGLAGCYLLKDPQEAALGLPDGEYDVSLMVRDAHFDDAGQLVYVNGDFNARTTLLVNGRPQPYFQVAARKYRLRFVNCSNERAFRLKLADGSAMTLIGSDGGLLPAPVTAPSFDLWPGERVEVVVDFSRYAVGTQVVLGNDLGEVDSTRSVMRFDVVRTATDTSLVPAALRPLPDLGTPTATRDIQLKLDLSTGAFQFDGKVFDSTRVDQHIKLGTTEIWRITNADTAPAIPHNLHLHLVQFQVLDRAGAPVGGHETGLKDTVTVPPGATVRIKVRFDGYEGRYVYHCHMLDHSATGMMGQMEITR</sequence>
<evidence type="ECO:0000256" key="2">
    <source>
        <dbReference type="ARBA" id="ARBA00011245"/>
    </source>
</evidence>
<evidence type="ECO:0000256" key="8">
    <source>
        <dbReference type="ARBA" id="ARBA00043090"/>
    </source>
</evidence>
<dbReference type="InterPro" id="IPR011707">
    <property type="entry name" value="Cu-oxidase-like_N"/>
</dbReference>
<feature type="domain" description="Plastocyanin-like" evidence="12">
    <location>
        <begin position="64"/>
        <end position="179"/>
    </location>
</feature>
<dbReference type="EC" id="1.16.3.4" evidence="5"/>
<accession>A0A2T0T0A8</accession>
<keyword evidence="14" id="KW-1185">Reference proteome</keyword>
<dbReference type="GO" id="GO:0005507">
    <property type="term" value="F:copper ion binding"/>
    <property type="evidence" value="ECO:0007669"/>
    <property type="project" value="InterPro"/>
</dbReference>
<evidence type="ECO:0000313" key="13">
    <source>
        <dbReference type="EMBL" id="PRY39087.1"/>
    </source>
</evidence>
<name>A0A2T0T0A8_9PSEU</name>
<dbReference type="OrthoDB" id="345021at2"/>
<evidence type="ECO:0000256" key="7">
    <source>
        <dbReference type="ARBA" id="ARBA00042896"/>
    </source>
</evidence>
<evidence type="ECO:0000256" key="5">
    <source>
        <dbReference type="ARBA" id="ARBA00038978"/>
    </source>
</evidence>
<dbReference type="RefSeq" id="WP_106190522.1">
    <property type="nucleotide sequence ID" value="NZ_PVTF01000008.1"/>
</dbReference>
<proteinExistence type="inferred from homology"/>
<dbReference type="Proteomes" id="UP000239494">
    <property type="component" value="Unassembled WGS sequence"/>
</dbReference>
<feature type="domain" description="Plastocyanin-like" evidence="11">
    <location>
        <begin position="361"/>
        <end position="470"/>
    </location>
</feature>
<dbReference type="Pfam" id="PF07732">
    <property type="entry name" value="Cu-oxidase_3"/>
    <property type="match status" value="1"/>
</dbReference>
<evidence type="ECO:0000313" key="14">
    <source>
        <dbReference type="Proteomes" id="UP000239494"/>
    </source>
</evidence>
<dbReference type="Pfam" id="PF07731">
    <property type="entry name" value="Cu-oxidase_2"/>
    <property type="match status" value="1"/>
</dbReference>
<reference evidence="13 14" key="1">
    <citation type="submission" date="2018-03" db="EMBL/GenBank/DDBJ databases">
        <title>Genomic Encyclopedia of Archaeal and Bacterial Type Strains, Phase II (KMG-II): from individual species to whole genera.</title>
        <authorList>
            <person name="Goeker M."/>
        </authorList>
    </citation>
    <scope>NUCLEOTIDE SEQUENCE [LARGE SCALE GENOMIC DNA]</scope>
    <source>
        <strain evidence="13 14">DSM 44720</strain>
    </source>
</reference>
<dbReference type="SUPFAM" id="SSF49503">
    <property type="entry name" value="Cupredoxins"/>
    <property type="match status" value="3"/>
</dbReference>
<comment type="subunit">
    <text evidence="2">Monomer.</text>
</comment>
<dbReference type="EMBL" id="PVTF01000008">
    <property type="protein sequence ID" value="PRY39087.1"/>
    <property type="molecule type" value="Genomic_DNA"/>
</dbReference>
<comment type="caution">
    <text evidence="13">The sequence shown here is derived from an EMBL/GenBank/DDBJ whole genome shotgun (WGS) entry which is preliminary data.</text>
</comment>
<dbReference type="AlphaFoldDB" id="A0A2T0T0A8"/>
<evidence type="ECO:0000256" key="4">
    <source>
        <dbReference type="ARBA" id="ARBA00023002"/>
    </source>
</evidence>
<evidence type="ECO:0000256" key="3">
    <source>
        <dbReference type="ARBA" id="ARBA00022723"/>
    </source>
</evidence>
<evidence type="ECO:0000259" key="11">
    <source>
        <dbReference type="Pfam" id="PF07731"/>
    </source>
</evidence>
<protein>
    <recommendedName>
        <fullName evidence="6">Multicopper oxidase CueO</fullName>
        <ecNumber evidence="5">1.16.3.4</ecNumber>
    </recommendedName>
    <alternativeName>
        <fullName evidence="7">Copper efflux oxidase</fullName>
    </alternativeName>
    <alternativeName>
        <fullName evidence="8">Cuprous oxidase</fullName>
    </alternativeName>
</protein>
<dbReference type="PROSITE" id="PS51318">
    <property type="entry name" value="TAT"/>
    <property type="match status" value="1"/>
</dbReference>
<dbReference type="Pfam" id="PF00394">
    <property type="entry name" value="Cu-oxidase"/>
    <property type="match status" value="1"/>
</dbReference>
<dbReference type="PROSITE" id="PS00080">
    <property type="entry name" value="MULTICOPPER_OXIDASE2"/>
    <property type="match status" value="1"/>
</dbReference>
<dbReference type="InterPro" id="IPR008972">
    <property type="entry name" value="Cupredoxin"/>
</dbReference>
<evidence type="ECO:0000256" key="6">
    <source>
        <dbReference type="ARBA" id="ARBA00041027"/>
    </source>
</evidence>
<evidence type="ECO:0000259" key="12">
    <source>
        <dbReference type="Pfam" id="PF07732"/>
    </source>
</evidence>
<dbReference type="InterPro" id="IPR001117">
    <property type="entry name" value="Cu-oxidase_2nd"/>
</dbReference>
<dbReference type="InterPro" id="IPR002355">
    <property type="entry name" value="Cu_oxidase_Cu_BS"/>
</dbReference>